<evidence type="ECO:0000313" key="1">
    <source>
        <dbReference type="EMBL" id="JAE27032.1"/>
    </source>
</evidence>
<protein>
    <submittedName>
        <fullName evidence="1">Uncharacterized protein</fullName>
    </submittedName>
</protein>
<name>A0A0A9GRF5_ARUDO</name>
<dbReference type="EMBL" id="GBRH01170864">
    <property type="protein sequence ID" value="JAE27032.1"/>
    <property type="molecule type" value="Transcribed_RNA"/>
</dbReference>
<proteinExistence type="predicted"/>
<dbReference type="AlphaFoldDB" id="A0A0A9GRF5"/>
<reference evidence="1" key="1">
    <citation type="submission" date="2014-09" db="EMBL/GenBank/DDBJ databases">
        <authorList>
            <person name="Magalhaes I.L.F."/>
            <person name="Oliveira U."/>
            <person name="Santos F.R."/>
            <person name="Vidigal T.H.D.A."/>
            <person name="Brescovit A.D."/>
            <person name="Santos A.J."/>
        </authorList>
    </citation>
    <scope>NUCLEOTIDE SEQUENCE</scope>
    <source>
        <tissue evidence="1">Shoot tissue taken approximately 20 cm above the soil surface</tissue>
    </source>
</reference>
<reference evidence="1" key="2">
    <citation type="journal article" date="2015" name="Data Brief">
        <title>Shoot transcriptome of the giant reed, Arundo donax.</title>
        <authorList>
            <person name="Barrero R.A."/>
            <person name="Guerrero F.D."/>
            <person name="Moolhuijzen P."/>
            <person name="Goolsby J.A."/>
            <person name="Tidwell J."/>
            <person name="Bellgard S.E."/>
            <person name="Bellgard M.I."/>
        </authorList>
    </citation>
    <scope>NUCLEOTIDE SEQUENCE</scope>
    <source>
        <tissue evidence="1">Shoot tissue taken approximately 20 cm above the soil surface</tissue>
    </source>
</reference>
<sequence>MVTLLSPLRPLYAFMPSTYVTPDPFFAAGAASEGIVAMESDAIALVEPEPVSGS</sequence>
<accession>A0A0A9GRF5</accession>
<organism evidence="1">
    <name type="scientific">Arundo donax</name>
    <name type="common">Giant reed</name>
    <name type="synonym">Donax arundinaceus</name>
    <dbReference type="NCBI Taxonomy" id="35708"/>
    <lineage>
        <taxon>Eukaryota</taxon>
        <taxon>Viridiplantae</taxon>
        <taxon>Streptophyta</taxon>
        <taxon>Embryophyta</taxon>
        <taxon>Tracheophyta</taxon>
        <taxon>Spermatophyta</taxon>
        <taxon>Magnoliopsida</taxon>
        <taxon>Liliopsida</taxon>
        <taxon>Poales</taxon>
        <taxon>Poaceae</taxon>
        <taxon>PACMAD clade</taxon>
        <taxon>Arundinoideae</taxon>
        <taxon>Arundineae</taxon>
        <taxon>Arundo</taxon>
    </lineage>
</organism>